<comment type="caution">
    <text evidence="1">The sequence shown here is derived from an EMBL/GenBank/DDBJ whole genome shotgun (WGS) entry which is preliminary data.</text>
</comment>
<reference evidence="1" key="1">
    <citation type="journal article" date="2019" name="bioRxiv">
        <title>The Genome of the Zebra Mussel, Dreissena polymorpha: A Resource for Invasive Species Research.</title>
        <authorList>
            <person name="McCartney M.A."/>
            <person name="Auch B."/>
            <person name="Kono T."/>
            <person name="Mallez S."/>
            <person name="Zhang Y."/>
            <person name="Obille A."/>
            <person name="Becker A."/>
            <person name="Abrahante J.E."/>
            <person name="Garbe J."/>
            <person name="Badalamenti J.P."/>
            <person name="Herman A."/>
            <person name="Mangelson H."/>
            <person name="Liachko I."/>
            <person name="Sullivan S."/>
            <person name="Sone E.D."/>
            <person name="Koren S."/>
            <person name="Silverstein K.A.T."/>
            <person name="Beckman K.B."/>
            <person name="Gohl D.M."/>
        </authorList>
    </citation>
    <scope>NUCLEOTIDE SEQUENCE</scope>
    <source>
        <strain evidence="1">Duluth1</strain>
        <tissue evidence="1">Whole animal</tissue>
    </source>
</reference>
<organism evidence="1 2">
    <name type="scientific">Dreissena polymorpha</name>
    <name type="common">Zebra mussel</name>
    <name type="synonym">Mytilus polymorpha</name>
    <dbReference type="NCBI Taxonomy" id="45954"/>
    <lineage>
        <taxon>Eukaryota</taxon>
        <taxon>Metazoa</taxon>
        <taxon>Spiralia</taxon>
        <taxon>Lophotrochozoa</taxon>
        <taxon>Mollusca</taxon>
        <taxon>Bivalvia</taxon>
        <taxon>Autobranchia</taxon>
        <taxon>Heteroconchia</taxon>
        <taxon>Euheterodonta</taxon>
        <taxon>Imparidentia</taxon>
        <taxon>Neoheterodontei</taxon>
        <taxon>Myida</taxon>
        <taxon>Dreissenoidea</taxon>
        <taxon>Dreissenidae</taxon>
        <taxon>Dreissena</taxon>
    </lineage>
</organism>
<reference evidence="1" key="2">
    <citation type="submission" date="2020-11" db="EMBL/GenBank/DDBJ databases">
        <authorList>
            <person name="McCartney M.A."/>
            <person name="Auch B."/>
            <person name="Kono T."/>
            <person name="Mallez S."/>
            <person name="Becker A."/>
            <person name="Gohl D.M."/>
            <person name="Silverstein K.A.T."/>
            <person name="Koren S."/>
            <person name="Bechman K.B."/>
            <person name="Herman A."/>
            <person name="Abrahante J.E."/>
            <person name="Garbe J."/>
        </authorList>
    </citation>
    <scope>NUCLEOTIDE SEQUENCE</scope>
    <source>
        <strain evidence="1">Duluth1</strain>
        <tissue evidence="1">Whole animal</tissue>
    </source>
</reference>
<keyword evidence="2" id="KW-1185">Reference proteome</keyword>
<proteinExistence type="predicted"/>
<sequence length="76" mass="8470">MEVGNYRGITVLPSLCQVMETIIRNMIQDCILNVQNPTLRGITSGSSPLNAAFILEEYYHECTDMKTPAHVVPLFA</sequence>
<evidence type="ECO:0000313" key="2">
    <source>
        <dbReference type="Proteomes" id="UP000828390"/>
    </source>
</evidence>
<accession>A0A9D4G6L9</accession>
<dbReference type="AlphaFoldDB" id="A0A9D4G6L9"/>
<dbReference type="EMBL" id="JAIWYP010000006">
    <property type="protein sequence ID" value="KAH3809683.1"/>
    <property type="molecule type" value="Genomic_DNA"/>
</dbReference>
<protein>
    <submittedName>
        <fullName evidence="1">Uncharacterized protein</fullName>
    </submittedName>
</protein>
<dbReference type="Proteomes" id="UP000828390">
    <property type="component" value="Unassembled WGS sequence"/>
</dbReference>
<name>A0A9D4G6L9_DREPO</name>
<evidence type="ECO:0000313" key="1">
    <source>
        <dbReference type="EMBL" id="KAH3809683.1"/>
    </source>
</evidence>
<gene>
    <name evidence="1" type="ORF">DPMN_138059</name>
</gene>